<dbReference type="InterPro" id="IPR043519">
    <property type="entry name" value="NT_sf"/>
</dbReference>
<accession>A0ABR7Y0H9</accession>
<reference evidence="1 2" key="1">
    <citation type="submission" date="2020-08" db="EMBL/GenBank/DDBJ databases">
        <title>Sphingobacterium sp. DN00404 isolated from aquaculture water.</title>
        <authorList>
            <person name="Zhang M."/>
        </authorList>
    </citation>
    <scope>NUCLEOTIDE SEQUENCE [LARGE SCALE GENOMIC DNA]</scope>
    <source>
        <strain evidence="1 2">KCTC 32294</strain>
    </source>
</reference>
<keyword evidence="2" id="KW-1185">Reference proteome</keyword>
<comment type="caution">
    <text evidence="1">The sequence shown here is derived from an EMBL/GenBank/DDBJ whole genome shotgun (WGS) entry which is preliminary data.</text>
</comment>
<gene>
    <name evidence="1" type="ORF">H8B17_04375</name>
</gene>
<dbReference type="Proteomes" id="UP000606494">
    <property type="component" value="Unassembled WGS sequence"/>
</dbReference>
<proteinExistence type="predicted"/>
<dbReference type="Gene3D" id="3.30.460.40">
    <property type="match status" value="1"/>
</dbReference>
<dbReference type="SUPFAM" id="SSF81301">
    <property type="entry name" value="Nucleotidyltransferase"/>
    <property type="match status" value="1"/>
</dbReference>
<dbReference type="RefSeq" id="WP_190307917.1">
    <property type="nucleotide sequence ID" value="NZ_JACNYK010000001.1"/>
</dbReference>
<organism evidence="1 2">
    <name type="scientific">Sphingobacterium arenae</name>
    <dbReference type="NCBI Taxonomy" id="1280598"/>
    <lineage>
        <taxon>Bacteria</taxon>
        <taxon>Pseudomonadati</taxon>
        <taxon>Bacteroidota</taxon>
        <taxon>Sphingobacteriia</taxon>
        <taxon>Sphingobacteriales</taxon>
        <taxon>Sphingobacteriaceae</taxon>
        <taxon>Sphingobacterium</taxon>
    </lineage>
</organism>
<name>A0ABR7Y0H9_9SPHI</name>
<evidence type="ECO:0000313" key="2">
    <source>
        <dbReference type="Proteomes" id="UP000606494"/>
    </source>
</evidence>
<protein>
    <recommendedName>
        <fullName evidence="3">Nucleotidyltransferase</fullName>
    </recommendedName>
</protein>
<evidence type="ECO:0000313" key="1">
    <source>
        <dbReference type="EMBL" id="MBD1424812.1"/>
    </source>
</evidence>
<dbReference type="EMBL" id="JACNYK010000001">
    <property type="protein sequence ID" value="MBD1424812.1"/>
    <property type="molecule type" value="Genomic_DNA"/>
</dbReference>
<sequence>MDIFDEEILNFWRNLANAKVSYIMIGGYATNLHGFQRFTGDLDIWIKDSLDNRKNLRKAFQLSNLGDIPQLETIPFIAGWTDFHLNNGLRLDILTDMKGLEGYSFDECLAMASVADIEEVHVPFLHINQLIANKKAVNRPKDQIDVQALEEIIKLREE</sequence>
<evidence type="ECO:0008006" key="3">
    <source>
        <dbReference type="Google" id="ProtNLM"/>
    </source>
</evidence>